<dbReference type="InterPro" id="IPR018702">
    <property type="entry name" value="DUF2207"/>
</dbReference>
<dbReference type="InterPro" id="IPR048389">
    <property type="entry name" value="YciQ-like_C"/>
</dbReference>
<dbReference type="EMBL" id="QNBC01000022">
    <property type="protein sequence ID" value="RKX67305.1"/>
    <property type="molecule type" value="Genomic_DNA"/>
</dbReference>
<dbReference type="AlphaFoldDB" id="A0A660SB99"/>
<feature type="domain" description="DUF2207" evidence="2">
    <location>
        <begin position="23"/>
        <end position="170"/>
    </location>
</feature>
<feature type="transmembrane region" description="Helical" evidence="1">
    <location>
        <begin position="423"/>
        <end position="443"/>
    </location>
</feature>
<feature type="domain" description="Predicted membrane protein YciQ-like C-terminal" evidence="3">
    <location>
        <begin position="267"/>
        <end position="503"/>
    </location>
</feature>
<evidence type="ECO:0000256" key="1">
    <source>
        <dbReference type="SAM" id="Phobius"/>
    </source>
</evidence>
<dbReference type="Pfam" id="PF09972">
    <property type="entry name" value="DUF2207"/>
    <property type="match status" value="1"/>
</dbReference>
<keyword evidence="1" id="KW-1133">Transmembrane helix</keyword>
<proteinExistence type="predicted"/>
<feature type="transmembrane region" description="Helical" evidence="1">
    <location>
        <begin position="234"/>
        <end position="251"/>
    </location>
</feature>
<sequence>MSVLKRAILIIVLIPISVFGWNIKTYDSEILVRKDASFNVLENITVDFQHEYHHGIYRMIPVAYKKKGTTFKVRIKNINVEDENGVKLPFKIRTSGRYMNIRIGDPSRTVTGIQHYVIKYDVVRAFMFTDDYAIFYWNIVGTEWYVPIMSMSATIYFPEEISGKDVFYKVTGGSYASEDTSLTVDSLIDNQLKIRCTKMLNPSEGITLFMKIPRKYVVMPSKIQEVIWFLSDNWIFLIPIIVFIIMFTLWYKNGRNPEFKEYSIVVRYKPPEDLTAAEAGTLIDERCDAQDVNSILIDLARRGYIRIEEIVTKKLLFMKNIDYKITLLKDYKKDKLETYELKFLDALFSYGTKDSILLSSLKNGFYMDYKEIKSRIYKTLVKKGLFVSNPETVRNLYVVWGIIIMIVPVAFAMFFFVMGNISIYLLPVLFFSGLIVMGFGFVMPKKTRKGVLKTVELMGYKEYLLRVEKDELKEKLRENPNLFDEILPYALSLGIADIVATKFLELVSKPPDWYIGSTTGIFTTTMFMNSLGNAMHSFNTTFSSAPSSSGGGSGGGGFSGGGFGGGGGGAW</sequence>
<keyword evidence="1" id="KW-0812">Transmembrane</keyword>
<dbReference type="Proteomes" id="UP000282321">
    <property type="component" value="Unassembled WGS sequence"/>
</dbReference>
<dbReference type="Pfam" id="PF20990">
    <property type="entry name" value="DUF2207_C"/>
    <property type="match status" value="1"/>
</dbReference>
<evidence type="ECO:0008006" key="6">
    <source>
        <dbReference type="Google" id="ProtNLM"/>
    </source>
</evidence>
<evidence type="ECO:0000313" key="5">
    <source>
        <dbReference type="Proteomes" id="UP000282321"/>
    </source>
</evidence>
<evidence type="ECO:0000313" key="4">
    <source>
        <dbReference type="EMBL" id="RKX67305.1"/>
    </source>
</evidence>
<accession>A0A660SB99</accession>
<comment type="caution">
    <text evidence="4">The sequence shown here is derived from an EMBL/GenBank/DDBJ whole genome shotgun (WGS) entry which is preliminary data.</text>
</comment>
<evidence type="ECO:0000259" key="2">
    <source>
        <dbReference type="Pfam" id="PF09972"/>
    </source>
</evidence>
<keyword evidence="1" id="KW-0472">Membrane</keyword>
<protein>
    <recommendedName>
        <fullName evidence="6">DUF2207 domain-containing protein</fullName>
    </recommendedName>
</protein>
<organism evidence="4 5">
    <name type="scientific">candidate division TA06 bacterium</name>
    <dbReference type="NCBI Taxonomy" id="2250710"/>
    <lineage>
        <taxon>Bacteria</taxon>
        <taxon>Bacteria division TA06</taxon>
    </lineage>
</organism>
<name>A0A660SB99_UNCT6</name>
<evidence type="ECO:0000259" key="3">
    <source>
        <dbReference type="Pfam" id="PF20990"/>
    </source>
</evidence>
<feature type="transmembrane region" description="Helical" evidence="1">
    <location>
        <begin position="396"/>
        <end position="417"/>
    </location>
</feature>
<reference evidence="4 5" key="1">
    <citation type="submission" date="2018-06" db="EMBL/GenBank/DDBJ databases">
        <title>Extensive metabolic versatility and redundancy in microbially diverse, dynamic hydrothermal sediments.</title>
        <authorList>
            <person name="Dombrowski N."/>
            <person name="Teske A."/>
            <person name="Baker B.J."/>
        </authorList>
    </citation>
    <scope>NUCLEOTIDE SEQUENCE [LARGE SCALE GENOMIC DNA]</scope>
    <source>
        <strain evidence="4">B35_G9</strain>
    </source>
</reference>
<gene>
    <name evidence="4" type="ORF">DRP44_02625</name>
</gene>